<feature type="domain" description="Histidine kinase" evidence="3">
    <location>
        <begin position="113"/>
        <end position="358"/>
    </location>
</feature>
<dbReference type="SUPFAM" id="SSF55785">
    <property type="entry name" value="PYP-like sensor domain (PAS domain)"/>
    <property type="match status" value="1"/>
</dbReference>
<protein>
    <submittedName>
        <fullName evidence="6">Histidine kinase like protein</fullName>
    </submittedName>
</protein>
<dbReference type="GO" id="GO:0000155">
    <property type="term" value="F:phosphorelay sensor kinase activity"/>
    <property type="evidence" value="ECO:0007669"/>
    <property type="project" value="InterPro"/>
</dbReference>
<dbReference type="STRING" id="1047168.A0A0F4GXP1"/>
<dbReference type="InterPro" id="IPR005467">
    <property type="entry name" value="His_kinase_dom"/>
</dbReference>
<dbReference type="InterPro" id="IPR036097">
    <property type="entry name" value="HisK_dim/P_sf"/>
</dbReference>
<dbReference type="InterPro" id="IPR004358">
    <property type="entry name" value="Sig_transdc_His_kin-like_C"/>
</dbReference>
<dbReference type="InterPro" id="IPR000014">
    <property type="entry name" value="PAS"/>
</dbReference>
<dbReference type="PROSITE" id="PS50110">
    <property type="entry name" value="RESPONSE_REGULATORY"/>
    <property type="match status" value="1"/>
</dbReference>
<dbReference type="SMART" id="SM00388">
    <property type="entry name" value="HisKA"/>
    <property type="match status" value="1"/>
</dbReference>
<dbReference type="OrthoDB" id="60033at2759"/>
<dbReference type="PANTHER" id="PTHR43719:SF60">
    <property type="entry name" value="HISTIDINE KINASE G2"/>
    <property type="match status" value="1"/>
</dbReference>
<dbReference type="PANTHER" id="PTHR43719">
    <property type="entry name" value="TWO-COMPONENT HISTIDINE KINASE"/>
    <property type="match status" value="1"/>
</dbReference>
<dbReference type="Gene3D" id="1.10.287.130">
    <property type="match status" value="1"/>
</dbReference>
<keyword evidence="7" id="KW-1185">Reference proteome</keyword>
<dbReference type="Gene3D" id="3.30.450.20">
    <property type="entry name" value="PAS domain"/>
    <property type="match status" value="1"/>
</dbReference>
<evidence type="ECO:0000256" key="2">
    <source>
        <dbReference type="PROSITE-ProRule" id="PRU00169"/>
    </source>
</evidence>
<feature type="domain" description="PAS" evidence="5">
    <location>
        <begin position="1"/>
        <end position="28"/>
    </location>
</feature>
<dbReference type="Pfam" id="PF00512">
    <property type="entry name" value="HisKA"/>
    <property type="match status" value="1"/>
</dbReference>
<sequence>MYEISLEGDILYANDSYFELLGLDRNNLHPFCWVDTIHESSMETHEAQFEKLTAGESVQYEAMMKKPFIANDVLHGKWIEGETWILMAGYAVSERRMQELVELKSQQGRFMDMVGHVIRNPLAAITLCAESILDSLESALETGNSAITIDRESIESHIENAEVITACILHQRRIIDDVLTLSKLDSGLLIILPCESYYDLDIYWVLLDPSRLLQINLNLVTNAIKFTRNEPTRNITVTLAASRTKPTHSPNGTTYLDAAMPDKFTPLASPALTPAELSDSVYLMIAVHDSGIGIPAQELSNIFLRFQQASPKTHVRYGGSGLGLFISRELARLQGGKIGVASEHGKGSAFEFYVRTKRCAKPEGGKMSFGGPGDAGDGRGTSLRRMVSNYEGKGGRRAVSPKREGGGNGVGQIERKMFHVLLVEDNLVNQKVMAKQLTKVGHVVALANHGREAVEYVQRTKFASGDGVGEELDVVLMDIEMPIMDGLEATRLIRSMESSEALHGTVPVIAVTANARGEQHLTAREAGVNVIVTKPFQMAELMHEIRRVAARCRSSIA</sequence>
<reference evidence="6 7" key="1">
    <citation type="submission" date="2015-03" db="EMBL/GenBank/DDBJ databases">
        <title>RNA-seq based gene annotation and comparative genomics of four Zymoseptoria species reveal species-specific pathogenicity related genes and transposable element activity.</title>
        <authorList>
            <person name="Grandaubert J."/>
            <person name="Bhattacharyya A."/>
            <person name="Stukenbrock E.H."/>
        </authorList>
    </citation>
    <scope>NUCLEOTIDE SEQUENCE [LARGE SCALE GENOMIC DNA]</scope>
    <source>
        <strain evidence="6 7">Zb18110</strain>
    </source>
</reference>
<dbReference type="PROSITE" id="PS50109">
    <property type="entry name" value="HIS_KIN"/>
    <property type="match status" value="1"/>
</dbReference>
<evidence type="ECO:0000256" key="1">
    <source>
        <dbReference type="ARBA" id="ARBA00022553"/>
    </source>
</evidence>
<organism evidence="6 7">
    <name type="scientific">Zymoseptoria brevis</name>
    <dbReference type="NCBI Taxonomy" id="1047168"/>
    <lineage>
        <taxon>Eukaryota</taxon>
        <taxon>Fungi</taxon>
        <taxon>Dikarya</taxon>
        <taxon>Ascomycota</taxon>
        <taxon>Pezizomycotina</taxon>
        <taxon>Dothideomycetes</taxon>
        <taxon>Dothideomycetidae</taxon>
        <taxon>Mycosphaerellales</taxon>
        <taxon>Mycosphaerellaceae</taxon>
        <taxon>Zymoseptoria</taxon>
    </lineage>
</organism>
<keyword evidence="1 2" id="KW-0597">Phosphoprotein</keyword>
<feature type="modified residue" description="4-aspartylphosphate" evidence="2">
    <location>
        <position position="478"/>
    </location>
</feature>
<keyword evidence="6" id="KW-0808">Transferase</keyword>
<dbReference type="SUPFAM" id="SSF52172">
    <property type="entry name" value="CheY-like"/>
    <property type="match status" value="1"/>
</dbReference>
<proteinExistence type="predicted"/>
<evidence type="ECO:0000259" key="3">
    <source>
        <dbReference type="PROSITE" id="PS50109"/>
    </source>
</evidence>
<dbReference type="SUPFAM" id="SSF47384">
    <property type="entry name" value="Homodimeric domain of signal transducing histidine kinase"/>
    <property type="match status" value="1"/>
</dbReference>
<dbReference type="InterPro" id="IPR050956">
    <property type="entry name" value="2C_system_His_kinase"/>
</dbReference>
<comment type="caution">
    <text evidence="6">The sequence shown here is derived from an EMBL/GenBank/DDBJ whole genome shotgun (WGS) entry which is preliminary data.</text>
</comment>
<dbReference type="EMBL" id="LAFY01000075">
    <property type="protein sequence ID" value="KJY02215.1"/>
    <property type="molecule type" value="Genomic_DNA"/>
</dbReference>
<evidence type="ECO:0000259" key="5">
    <source>
        <dbReference type="PROSITE" id="PS50112"/>
    </source>
</evidence>
<dbReference type="InterPro" id="IPR035965">
    <property type="entry name" value="PAS-like_dom_sf"/>
</dbReference>
<dbReference type="PROSITE" id="PS50112">
    <property type="entry name" value="PAS"/>
    <property type="match status" value="1"/>
</dbReference>
<dbReference type="InterPro" id="IPR001789">
    <property type="entry name" value="Sig_transdc_resp-reg_receiver"/>
</dbReference>
<dbReference type="InterPro" id="IPR003594">
    <property type="entry name" value="HATPase_dom"/>
</dbReference>
<evidence type="ECO:0000259" key="4">
    <source>
        <dbReference type="PROSITE" id="PS50110"/>
    </source>
</evidence>
<dbReference type="SMART" id="SM00448">
    <property type="entry name" value="REC"/>
    <property type="match status" value="1"/>
</dbReference>
<dbReference type="InterPro" id="IPR003661">
    <property type="entry name" value="HisK_dim/P_dom"/>
</dbReference>
<accession>A0A0F4GXP1</accession>
<name>A0A0F4GXP1_9PEZI</name>
<dbReference type="AlphaFoldDB" id="A0A0F4GXP1"/>
<dbReference type="CDD" id="cd00130">
    <property type="entry name" value="PAS"/>
    <property type="match status" value="1"/>
</dbReference>
<feature type="domain" description="Response regulatory" evidence="4">
    <location>
        <begin position="419"/>
        <end position="549"/>
    </location>
</feature>
<dbReference type="Proteomes" id="UP000033647">
    <property type="component" value="Unassembled WGS sequence"/>
</dbReference>
<dbReference type="SMART" id="SM00387">
    <property type="entry name" value="HATPase_c"/>
    <property type="match status" value="1"/>
</dbReference>
<gene>
    <name evidence="6" type="ORF">TI39_contig78g00004</name>
</gene>
<dbReference type="Gene3D" id="3.30.565.10">
    <property type="entry name" value="Histidine kinase-like ATPase, C-terminal domain"/>
    <property type="match status" value="1"/>
</dbReference>
<dbReference type="PRINTS" id="PR00344">
    <property type="entry name" value="BCTRLSENSOR"/>
</dbReference>
<dbReference type="Pfam" id="PF00072">
    <property type="entry name" value="Response_reg"/>
    <property type="match status" value="1"/>
</dbReference>
<dbReference type="Gene3D" id="3.40.50.2300">
    <property type="match status" value="1"/>
</dbReference>
<dbReference type="InterPro" id="IPR036890">
    <property type="entry name" value="HATPase_C_sf"/>
</dbReference>
<dbReference type="Pfam" id="PF02518">
    <property type="entry name" value="HATPase_c"/>
    <property type="match status" value="1"/>
</dbReference>
<evidence type="ECO:0000313" key="7">
    <source>
        <dbReference type="Proteomes" id="UP000033647"/>
    </source>
</evidence>
<dbReference type="CDD" id="cd00082">
    <property type="entry name" value="HisKA"/>
    <property type="match status" value="1"/>
</dbReference>
<evidence type="ECO:0000313" key="6">
    <source>
        <dbReference type="EMBL" id="KJY02215.1"/>
    </source>
</evidence>
<dbReference type="SUPFAM" id="SSF55874">
    <property type="entry name" value="ATPase domain of HSP90 chaperone/DNA topoisomerase II/histidine kinase"/>
    <property type="match status" value="1"/>
</dbReference>
<keyword evidence="6" id="KW-0418">Kinase</keyword>
<dbReference type="InterPro" id="IPR011006">
    <property type="entry name" value="CheY-like_superfamily"/>
</dbReference>
<dbReference type="CDD" id="cd17546">
    <property type="entry name" value="REC_hyHK_CKI1_RcsC-like"/>
    <property type="match status" value="1"/>
</dbReference>